<evidence type="ECO:0000256" key="3">
    <source>
        <dbReference type="SAM" id="MobiDB-lite"/>
    </source>
</evidence>
<comment type="caution">
    <text evidence="5">The sequence shown here is derived from an EMBL/GenBank/DDBJ whole genome shotgun (WGS) entry which is preliminary data.</text>
</comment>
<feature type="region of interest" description="Disordered" evidence="3">
    <location>
        <begin position="264"/>
        <end position="293"/>
    </location>
</feature>
<dbReference type="OrthoDB" id="5296662at2"/>
<evidence type="ECO:0000313" key="5">
    <source>
        <dbReference type="EMBL" id="PNY81166.1"/>
    </source>
</evidence>
<dbReference type="NCBIfam" id="TIGR02532">
    <property type="entry name" value="IV_pilin_GFxxxE"/>
    <property type="match status" value="1"/>
</dbReference>
<keyword evidence="4" id="KW-0472">Membrane</keyword>
<gene>
    <name evidence="5" type="ORF">CVO96_07040</name>
</gene>
<protein>
    <recommendedName>
        <fullName evidence="7">Prepilin-type cleavage/methylation domain-containing protein</fullName>
    </recommendedName>
</protein>
<evidence type="ECO:0000256" key="2">
    <source>
        <dbReference type="ARBA" id="ARBA00023237"/>
    </source>
</evidence>
<dbReference type="EMBL" id="PPPD01000001">
    <property type="protein sequence ID" value="PNY81166.1"/>
    <property type="molecule type" value="Genomic_DNA"/>
</dbReference>
<evidence type="ECO:0008006" key="7">
    <source>
        <dbReference type="Google" id="ProtNLM"/>
    </source>
</evidence>
<accession>A0A2K3UXA4</accession>
<feature type="compositionally biased region" description="Polar residues" evidence="3">
    <location>
        <begin position="278"/>
        <end position="287"/>
    </location>
</feature>
<keyword evidence="4" id="KW-0812">Transmembrane</keyword>
<dbReference type="PROSITE" id="PS00409">
    <property type="entry name" value="PROKAR_NTER_METHYL"/>
    <property type="match status" value="1"/>
</dbReference>
<proteinExistence type="predicted"/>
<reference evidence="5 6" key="1">
    <citation type="submission" date="2018-01" db="EMBL/GenBank/DDBJ databases">
        <title>Deinococcus koreensis sp. nov., a radiation-resistant bacterium isolated from river water.</title>
        <authorList>
            <person name="Choi A."/>
        </authorList>
    </citation>
    <scope>NUCLEOTIDE SEQUENCE [LARGE SCALE GENOMIC DNA]</scope>
    <source>
        <strain evidence="5 6">SJW1-2</strain>
    </source>
</reference>
<dbReference type="RefSeq" id="WP_103311609.1">
    <property type="nucleotide sequence ID" value="NZ_PPPD01000001.1"/>
</dbReference>
<feature type="compositionally biased region" description="Low complexity" evidence="3">
    <location>
        <begin position="264"/>
        <end position="277"/>
    </location>
</feature>
<dbReference type="GO" id="GO:0009279">
    <property type="term" value="C:cell outer membrane"/>
    <property type="evidence" value="ECO:0007669"/>
    <property type="project" value="UniProtKB-SubCell"/>
</dbReference>
<organism evidence="5 6">
    <name type="scientific">Deinococcus koreensis</name>
    <dbReference type="NCBI Taxonomy" id="2054903"/>
    <lineage>
        <taxon>Bacteria</taxon>
        <taxon>Thermotogati</taxon>
        <taxon>Deinococcota</taxon>
        <taxon>Deinococci</taxon>
        <taxon>Deinococcales</taxon>
        <taxon>Deinococcaceae</taxon>
        <taxon>Deinococcus</taxon>
    </lineage>
</organism>
<dbReference type="Pfam" id="PF07963">
    <property type="entry name" value="N_methyl"/>
    <property type="match status" value="1"/>
</dbReference>
<evidence type="ECO:0000256" key="4">
    <source>
        <dbReference type="SAM" id="Phobius"/>
    </source>
</evidence>
<evidence type="ECO:0000256" key="1">
    <source>
        <dbReference type="ARBA" id="ARBA00004442"/>
    </source>
</evidence>
<keyword evidence="4" id="KW-1133">Transmembrane helix</keyword>
<dbReference type="AlphaFoldDB" id="A0A2K3UXA4"/>
<feature type="transmembrane region" description="Helical" evidence="4">
    <location>
        <begin position="12"/>
        <end position="32"/>
    </location>
</feature>
<dbReference type="Proteomes" id="UP000236379">
    <property type="component" value="Unassembled WGS sequence"/>
</dbReference>
<comment type="subcellular location">
    <subcellularLocation>
        <location evidence="1">Cell outer membrane</location>
    </subcellularLocation>
</comment>
<sequence length="293" mass="31492">MSRPEPRREQGLTLVELLVTMMISGLLLVLTLEVVNSNRRLYDTDSRRVEVNQNLQSALRVVSNDVRQTGERLRRNVPALELRVGSSDTLTIRRNLLDVVLPLCADLDSGTTAATLYVALQPGTPVADCQAATPALVAPWEAFRNAHGGAVKAFIFDPVHGRGETFTYDAADAAGRFIHRSGGTWLNSYRTNDGPVIYLLETRTYAVTAGQLTLSVDGESAEAVAPSIGSLKVSLTLKDGSVPSGDFPTSGTSWKDVRSVQLSLSGSSTSRGKTTSRALSETVTPRNAFSAED</sequence>
<dbReference type="InterPro" id="IPR012902">
    <property type="entry name" value="N_methyl_site"/>
</dbReference>
<name>A0A2K3UXA4_9DEIO</name>
<keyword evidence="2" id="KW-0998">Cell outer membrane</keyword>
<keyword evidence="6" id="KW-1185">Reference proteome</keyword>
<evidence type="ECO:0000313" key="6">
    <source>
        <dbReference type="Proteomes" id="UP000236379"/>
    </source>
</evidence>